<keyword evidence="1" id="KW-0547">Nucleotide-binding</keyword>
<dbReference type="PANTHER" id="PTHR42749:SF1">
    <property type="entry name" value="CELL SHAPE-DETERMINING PROTEIN MREB"/>
    <property type="match status" value="1"/>
</dbReference>
<dbReference type="InterPro" id="IPR043129">
    <property type="entry name" value="ATPase_NBD"/>
</dbReference>
<dbReference type="SUPFAM" id="SSF53067">
    <property type="entry name" value="Actin-like ATPase domain"/>
    <property type="match status" value="2"/>
</dbReference>
<organism evidence="3 4">
    <name type="scientific">Nitratireductor arenosus</name>
    <dbReference type="NCBI Taxonomy" id="2682096"/>
    <lineage>
        <taxon>Bacteria</taxon>
        <taxon>Pseudomonadati</taxon>
        <taxon>Pseudomonadota</taxon>
        <taxon>Alphaproteobacteria</taxon>
        <taxon>Hyphomicrobiales</taxon>
        <taxon>Phyllobacteriaceae</taxon>
        <taxon>Nitratireductor</taxon>
    </lineage>
</organism>
<comment type="caution">
    <text evidence="3">The sequence shown here is derived from an EMBL/GenBank/DDBJ whole genome shotgun (WGS) entry which is preliminary data.</text>
</comment>
<evidence type="ECO:0000313" key="3">
    <source>
        <dbReference type="EMBL" id="MVA99615.1"/>
    </source>
</evidence>
<keyword evidence="2" id="KW-0067">ATP-binding</keyword>
<name>A0A844QJZ0_9HYPH</name>
<gene>
    <name evidence="3" type="ORF">GN330_20395</name>
</gene>
<dbReference type="InterPro" id="IPR013126">
    <property type="entry name" value="Hsp_70_fam"/>
</dbReference>
<dbReference type="Gene3D" id="3.30.420.40">
    <property type="match status" value="2"/>
</dbReference>
<accession>A0A844QJZ0</accession>
<reference evidence="3 4" key="1">
    <citation type="submission" date="2019-12" db="EMBL/GenBank/DDBJ databases">
        <title>Nitratireductor arenosus sp. nov., Isolated from sea sand, Jeju island, South Korea.</title>
        <authorList>
            <person name="Kim W."/>
        </authorList>
    </citation>
    <scope>NUCLEOTIDE SEQUENCE [LARGE SCALE GENOMIC DNA]</scope>
    <source>
        <strain evidence="3 4">CAU 1489</strain>
    </source>
</reference>
<evidence type="ECO:0000256" key="2">
    <source>
        <dbReference type="ARBA" id="ARBA00022840"/>
    </source>
</evidence>
<dbReference type="AlphaFoldDB" id="A0A844QJZ0"/>
<dbReference type="Proteomes" id="UP000463224">
    <property type="component" value="Unassembled WGS sequence"/>
</dbReference>
<dbReference type="GO" id="GO:0005524">
    <property type="term" value="F:ATP binding"/>
    <property type="evidence" value="ECO:0007669"/>
    <property type="project" value="UniProtKB-KW"/>
</dbReference>
<proteinExistence type="predicted"/>
<protein>
    <submittedName>
        <fullName evidence="3">Hsp70 family protein</fullName>
    </submittedName>
</protein>
<evidence type="ECO:0000313" key="4">
    <source>
        <dbReference type="Proteomes" id="UP000463224"/>
    </source>
</evidence>
<dbReference type="EMBL" id="WPHG01000006">
    <property type="protein sequence ID" value="MVA99615.1"/>
    <property type="molecule type" value="Genomic_DNA"/>
</dbReference>
<dbReference type="PANTHER" id="PTHR42749">
    <property type="entry name" value="CELL SHAPE-DETERMINING PROTEIN MREB"/>
    <property type="match status" value="1"/>
</dbReference>
<dbReference type="Pfam" id="PF00012">
    <property type="entry name" value="HSP70"/>
    <property type="match status" value="2"/>
</dbReference>
<evidence type="ECO:0000256" key="1">
    <source>
        <dbReference type="ARBA" id="ARBA00022741"/>
    </source>
</evidence>
<dbReference type="RefSeq" id="WP_156714962.1">
    <property type="nucleotide sequence ID" value="NZ_WPHG01000006.1"/>
</dbReference>
<keyword evidence="4" id="KW-1185">Reference proteome</keyword>
<sequence length="430" mass="47142">MARALGLDFGTTNTVLAITDPAGTATHSLPFRSSAGTTDAMRTALAFMKEGRSTQSLRVEAGEAAIGLFVEHPGDCRFLQSIKTFAASTVFQATTIFAKRHSFEDLMEAFLRRLQAYAGDAWPTGIERLMVGRPVRFAGANPDERLALERYRAALARFGFPEIHYIYEPVAAAYWFAQQLTRDATVLVADFGGGTTDYSLIRFEHHAGTVRAVPLGHAGVGVAGDHFDYRLIDRLVAPEIGKGSQFRSFGKLLDLPASYFANFGRWNQLSIFKTTREFTELKSLLRHATEPEKLQLFVDLIDYDEGYPLYQAIAATKMALSEATEAEFHFAPLGAAGRKTVRRADFETWIAGDLARMEAALDEVLTCTDTQAGAVDKVFLTGGSSFVPAVRGIFSRRFDASRIESGGELLSIAHGLALIGESNDIGQWTR</sequence>
<dbReference type="GO" id="GO:0140662">
    <property type="term" value="F:ATP-dependent protein folding chaperone"/>
    <property type="evidence" value="ECO:0007669"/>
    <property type="project" value="InterPro"/>
</dbReference>